<keyword evidence="4 6" id="KW-1133">Transmembrane helix</keyword>
<name>A0A816NLS0_9BILA</name>
<proteinExistence type="inferred from homology"/>
<dbReference type="EMBL" id="CAJOBG010000366">
    <property type="protein sequence ID" value="CAF3804222.1"/>
    <property type="molecule type" value="Genomic_DNA"/>
</dbReference>
<protein>
    <submittedName>
        <fullName evidence="7">Uncharacterized protein</fullName>
    </submittedName>
</protein>
<evidence type="ECO:0000256" key="2">
    <source>
        <dbReference type="ARBA" id="ARBA00009565"/>
    </source>
</evidence>
<evidence type="ECO:0000256" key="3">
    <source>
        <dbReference type="ARBA" id="ARBA00022692"/>
    </source>
</evidence>
<gene>
    <name evidence="8" type="ORF">OVN521_LOCUS4059</name>
    <name evidence="7" type="ORF">WKI299_LOCUS7623</name>
</gene>
<feature type="transmembrane region" description="Helical" evidence="6">
    <location>
        <begin position="68"/>
        <end position="85"/>
    </location>
</feature>
<reference evidence="7" key="1">
    <citation type="submission" date="2021-02" db="EMBL/GenBank/DDBJ databases">
        <authorList>
            <person name="Nowell W R."/>
        </authorList>
    </citation>
    <scope>NUCLEOTIDE SEQUENCE</scope>
</reference>
<accession>A0A816NLS0</accession>
<dbReference type="Proteomes" id="UP000663866">
    <property type="component" value="Unassembled WGS sequence"/>
</dbReference>
<dbReference type="InterPro" id="IPR030417">
    <property type="entry name" value="MS4A"/>
</dbReference>
<feature type="transmembrane region" description="Helical" evidence="6">
    <location>
        <begin position="97"/>
        <end position="119"/>
    </location>
</feature>
<evidence type="ECO:0000313" key="8">
    <source>
        <dbReference type="EMBL" id="CAF3804222.1"/>
    </source>
</evidence>
<feature type="transmembrane region" description="Helical" evidence="6">
    <location>
        <begin position="139"/>
        <end position="164"/>
    </location>
</feature>
<dbReference type="Proteomes" id="UP000663856">
    <property type="component" value="Unassembled WGS sequence"/>
</dbReference>
<dbReference type="EMBL" id="CAJNRF010002355">
    <property type="protein sequence ID" value="CAF2036495.1"/>
    <property type="molecule type" value="Genomic_DNA"/>
</dbReference>
<dbReference type="GO" id="GO:0016020">
    <property type="term" value="C:membrane"/>
    <property type="evidence" value="ECO:0007669"/>
    <property type="project" value="UniProtKB-SubCell"/>
</dbReference>
<dbReference type="Pfam" id="PF04103">
    <property type="entry name" value="CD20"/>
    <property type="match status" value="1"/>
</dbReference>
<comment type="caution">
    <text evidence="7">The sequence shown here is derived from an EMBL/GenBank/DDBJ whole genome shotgun (WGS) entry which is preliminary data.</text>
</comment>
<evidence type="ECO:0000256" key="1">
    <source>
        <dbReference type="ARBA" id="ARBA00004141"/>
    </source>
</evidence>
<keyword evidence="3 6" id="KW-0812">Transmembrane</keyword>
<comment type="subcellular location">
    <subcellularLocation>
        <location evidence="1">Membrane</location>
        <topology evidence="1">Multi-pass membrane protein</topology>
    </subcellularLocation>
</comment>
<dbReference type="PANTHER" id="PTHR23320:SF130">
    <property type="entry name" value="TRANSMEMBRANE PROTEIN 212"/>
    <property type="match status" value="1"/>
</dbReference>
<evidence type="ECO:0000256" key="5">
    <source>
        <dbReference type="ARBA" id="ARBA00023136"/>
    </source>
</evidence>
<organism evidence="7 9">
    <name type="scientific">Rotaria magnacalcarata</name>
    <dbReference type="NCBI Taxonomy" id="392030"/>
    <lineage>
        <taxon>Eukaryota</taxon>
        <taxon>Metazoa</taxon>
        <taxon>Spiralia</taxon>
        <taxon>Gnathifera</taxon>
        <taxon>Rotifera</taxon>
        <taxon>Eurotatoria</taxon>
        <taxon>Bdelloidea</taxon>
        <taxon>Philodinida</taxon>
        <taxon>Philodinidae</taxon>
        <taxon>Rotaria</taxon>
    </lineage>
</organism>
<dbReference type="AlphaFoldDB" id="A0A816NLS0"/>
<keyword evidence="10" id="KW-1185">Reference proteome</keyword>
<sequence>MEKFHNASNRRRFRFLAILGILLFLIGLASLVLTVIDLFHGKPSAYNFNESEGGLKIENPLWPSSGKGFWVGLVLMVTGLLGILSSREGTRASIIGFTALSIVSTVLSFYMIITCTISVQNYTKSSVNPKPRWQSNELILNALLIATGALGSIVGAITSIFGCVHGNCCVDQRDSYLISPNVDQAIPGTPSSMIYPSVNVARMSYPYQQTNFRISM</sequence>
<evidence type="ECO:0000256" key="6">
    <source>
        <dbReference type="SAM" id="Phobius"/>
    </source>
</evidence>
<keyword evidence="5 6" id="KW-0472">Membrane</keyword>
<comment type="similarity">
    <text evidence="2">Belongs to the MS4A family.</text>
</comment>
<feature type="transmembrane region" description="Helical" evidence="6">
    <location>
        <begin position="12"/>
        <end position="36"/>
    </location>
</feature>
<evidence type="ECO:0000256" key="4">
    <source>
        <dbReference type="ARBA" id="ARBA00022989"/>
    </source>
</evidence>
<dbReference type="InterPro" id="IPR007237">
    <property type="entry name" value="CD20-like"/>
</dbReference>
<evidence type="ECO:0000313" key="9">
    <source>
        <dbReference type="Proteomes" id="UP000663856"/>
    </source>
</evidence>
<dbReference type="PANTHER" id="PTHR23320">
    <property type="entry name" value="MEMBRANE-SPANNING 4-DOMAINS SUBFAMILY A MS4A -RELATED"/>
    <property type="match status" value="1"/>
</dbReference>
<evidence type="ECO:0000313" key="10">
    <source>
        <dbReference type="Proteomes" id="UP000663866"/>
    </source>
</evidence>
<evidence type="ECO:0000313" key="7">
    <source>
        <dbReference type="EMBL" id="CAF2036495.1"/>
    </source>
</evidence>